<feature type="region of interest" description="Disordered" evidence="1">
    <location>
        <begin position="32"/>
        <end position="62"/>
    </location>
</feature>
<gene>
    <name evidence="3" type="ORF">BDI24065_02806</name>
</gene>
<feature type="chain" id="PRO_5026828205" evidence="2">
    <location>
        <begin position="23"/>
        <end position="79"/>
    </location>
</feature>
<evidence type="ECO:0000256" key="2">
    <source>
        <dbReference type="SAM" id="SignalP"/>
    </source>
</evidence>
<feature type="signal peptide" evidence="2">
    <location>
        <begin position="1"/>
        <end position="22"/>
    </location>
</feature>
<dbReference type="EMBL" id="CABVPN010000012">
    <property type="protein sequence ID" value="VWB60214.1"/>
    <property type="molecule type" value="Genomic_DNA"/>
</dbReference>
<dbReference type="Proteomes" id="UP000494125">
    <property type="component" value="Unassembled WGS sequence"/>
</dbReference>
<name>A0A6P2KZE1_9BURK</name>
<sequence length="79" mass="8356">MKIALRLSLLPAATFVATGVFAQEASRLVIPGNDQQTRQQEEARERERAVSSPGVRSGVTASAGYPTLPSTCRLVAISA</sequence>
<keyword evidence="2" id="KW-0732">Signal</keyword>
<dbReference type="AlphaFoldDB" id="A0A6P2KZE1"/>
<proteinExistence type="predicted"/>
<evidence type="ECO:0000313" key="3">
    <source>
        <dbReference type="EMBL" id="VWB60214.1"/>
    </source>
</evidence>
<feature type="compositionally biased region" description="Basic and acidic residues" evidence="1">
    <location>
        <begin position="39"/>
        <end position="49"/>
    </location>
</feature>
<reference evidence="3 4" key="1">
    <citation type="submission" date="2019-09" db="EMBL/GenBank/DDBJ databases">
        <authorList>
            <person name="Depoorter E."/>
        </authorList>
    </citation>
    <scope>NUCLEOTIDE SEQUENCE [LARGE SCALE GENOMIC DNA]</scope>
    <source>
        <strain evidence="3">LMG 24065</strain>
    </source>
</reference>
<keyword evidence="4" id="KW-1185">Reference proteome</keyword>
<accession>A0A6P2KZE1</accession>
<evidence type="ECO:0000256" key="1">
    <source>
        <dbReference type="SAM" id="MobiDB-lite"/>
    </source>
</evidence>
<evidence type="ECO:0000313" key="4">
    <source>
        <dbReference type="Proteomes" id="UP000494125"/>
    </source>
</evidence>
<organism evidence="3 4">
    <name type="scientific">Burkholderia diffusa</name>
    <dbReference type="NCBI Taxonomy" id="488732"/>
    <lineage>
        <taxon>Bacteria</taxon>
        <taxon>Pseudomonadati</taxon>
        <taxon>Pseudomonadota</taxon>
        <taxon>Betaproteobacteria</taxon>
        <taxon>Burkholderiales</taxon>
        <taxon>Burkholderiaceae</taxon>
        <taxon>Burkholderia</taxon>
        <taxon>Burkholderia cepacia complex</taxon>
    </lineage>
</organism>
<protein>
    <submittedName>
        <fullName evidence="3">Membrane protein</fullName>
    </submittedName>
</protein>